<dbReference type="AlphaFoldDB" id="A0A5B7K6M7"/>
<dbReference type="Proteomes" id="UP000324222">
    <property type="component" value="Unassembled WGS sequence"/>
</dbReference>
<name>A0A5B7K6M7_PORTR</name>
<protein>
    <submittedName>
        <fullName evidence="1">Uncharacterized protein</fullName>
    </submittedName>
</protein>
<organism evidence="1 2">
    <name type="scientific">Portunus trituberculatus</name>
    <name type="common">Swimming crab</name>
    <name type="synonym">Neptunus trituberculatus</name>
    <dbReference type="NCBI Taxonomy" id="210409"/>
    <lineage>
        <taxon>Eukaryota</taxon>
        <taxon>Metazoa</taxon>
        <taxon>Ecdysozoa</taxon>
        <taxon>Arthropoda</taxon>
        <taxon>Crustacea</taxon>
        <taxon>Multicrustacea</taxon>
        <taxon>Malacostraca</taxon>
        <taxon>Eumalacostraca</taxon>
        <taxon>Eucarida</taxon>
        <taxon>Decapoda</taxon>
        <taxon>Pleocyemata</taxon>
        <taxon>Brachyura</taxon>
        <taxon>Eubrachyura</taxon>
        <taxon>Portunoidea</taxon>
        <taxon>Portunidae</taxon>
        <taxon>Portuninae</taxon>
        <taxon>Portunus</taxon>
    </lineage>
</organism>
<evidence type="ECO:0000313" key="1">
    <source>
        <dbReference type="EMBL" id="MPD00849.1"/>
    </source>
</evidence>
<proteinExistence type="predicted"/>
<evidence type="ECO:0000313" key="2">
    <source>
        <dbReference type="Proteomes" id="UP000324222"/>
    </source>
</evidence>
<accession>A0A5B7K6M7</accession>
<dbReference type="EMBL" id="VSRR010124687">
    <property type="protein sequence ID" value="MPD00849.1"/>
    <property type="molecule type" value="Genomic_DNA"/>
</dbReference>
<comment type="caution">
    <text evidence="1">The sequence shown here is derived from an EMBL/GenBank/DDBJ whole genome shotgun (WGS) entry which is preliminary data.</text>
</comment>
<reference evidence="1 2" key="1">
    <citation type="submission" date="2019-05" db="EMBL/GenBank/DDBJ databases">
        <title>Another draft genome of Portunus trituberculatus and its Hox gene families provides insights of decapod evolution.</title>
        <authorList>
            <person name="Jeong J.-H."/>
            <person name="Song I."/>
            <person name="Kim S."/>
            <person name="Choi T."/>
            <person name="Kim D."/>
            <person name="Ryu S."/>
            <person name="Kim W."/>
        </authorList>
    </citation>
    <scope>NUCLEOTIDE SEQUENCE [LARGE SCALE GENOMIC DNA]</scope>
    <source>
        <tissue evidence="1">Muscle</tissue>
    </source>
</reference>
<sequence>MPVSGLGRGLITSAVRRFLEVSCFRRELPLSVNKYTLPWQKTWRATSRFSDPSGLRAATCGPLCLGAGILLGLDAVPPLSCDPHLLLSELDLKAYKFFSGS</sequence>
<gene>
    <name evidence="1" type="ORF">E2C01_096352</name>
</gene>
<keyword evidence="2" id="KW-1185">Reference proteome</keyword>